<reference evidence="2" key="1">
    <citation type="journal article" date="2021" name="Proc. Natl. Acad. Sci. U.S.A.">
        <title>A Catalog of Tens of Thousands of Viruses from Human Metagenomes Reveals Hidden Associations with Chronic Diseases.</title>
        <authorList>
            <person name="Tisza M.J."/>
            <person name="Buck C.B."/>
        </authorList>
    </citation>
    <scope>NUCLEOTIDE SEQUENCE</scope>
    <source>
        <strain evidence="2">CtEJj1</strain>
    </source>
</reference>
<accession>A0A8S5U6M0</accession>
<evidence type="ECO:0000313" key="2">
    <source>
        <dbReference type="EMBL" id="DAF90077.1"/>
    </source>
</evidence>
<keyword evidence="1" id="KW-0812">Transmembrane</keyword>
<proteinExistence type="predicted"/>
<name>A0A8S5U6M0_9CAUD</name>
<evidence type="ECO:0000256" key="1">
    <source>
        <dbReference type="SAM" id="Phobius"/>
    </source>
</evidence>
<sequence length="40" mass="4908">MPDYLFIRDCKPLTDYIFFICFADYEIFIIIAYNIYILNC</sequence>
<keyword evidence="1" id="KW-0472">Membrane</keyword>
<organism evidence="2">
    <name type="scientific">Siphoviridae sp. ctEJj1</name>
    <dbReference type="NCBI Taxonomy" id="2825395"/>
    <lineage>
        <taxon>Viruses</taxon>
        <taxon>Duplodnaviria</taxon>
        <taxon>Heunggongvirae</taxon>
        <taxon>Uroviricota</taxon>
        <taxon>Caudoviricetes</taxon>
    </lineage>
</organism>
<protein>
    <submittedName>
        <fullName evidence="2">Uncharacterized protein</fullName>
    </submittedName>
</protein>
<keyword evidence="1" id="KW-1133">Transmembrane helix</keyword>
<dbReference type="EMBL" id="BK016020">
    <property type="protein sequence ID" value="DAF90077.1"/>
    <property type="molecule type" value="Genomic_DNA"/>
</dbReference>
<feature type="transmembrane region" description="Helical" evidence="1">
    <location>
        <begin position="16"/>
        <end position="38"/>
    </location>
</feature>